<feature type="compositionally biased region" description="Polar residues" evidence="1">
    <location>
        <begin position="149"/>
        <end position="159"/>
    </location>
</feature>
<proteinExistence type="predicted"/>
<sequence>MHLQARMGVYGRPARRAQRLAQREALKRFTGLDHFIHFSPGSEGVAPRWLHRAGGQPNGTDTASLDTDGGKGKRGAGLAGLTAAEERFTRRQKRPSEVGDGSSAVAEARSVETDFRAATDVSRNAGESKALISAAAPPFDPGYRARQNLEPTSKPLSRR</sequence>
<evidence type="ECO:0000313" key="2">
    <source>
        <dbReference type="EMBL" id="KAJ8397888.1"/>
    </source>
</evidence>
<reference evidence="2" key="1">
    <citation type="journal article" date="2023" name="Science">
        <title>Genome structures resolve the early diversification of teleost fishes.</title>
        <authorList>
            <person name="Parey E."/>
            <person name="Louis A."/>
            <person name="Montfort J."/>
            <person name="Bouchez O."/>
            <person name="Roques C."/>
            <person name="Iampietro C."/>
            <person name="Lluch J."/>
            <person name="Castinel A."/>
            <person name="Donnadieu C."/>
            <person name="Desvignes T."/>
            <person name="Floi Bucao C."/>
            <person name="Jouanno E."/>
            <person name="Wen M."/>
            <person name="Mejri S."/>
            <person name="Dirks R."/>
            <person name="Jansen H."/>
            <person name="Henkel C."/>
            <person name="Chen W.J."/>
            <person name="Zahm M."/>
            <person name="Cabau C."/>
            <person name="Klopp C."/>
            <person name="Thompson A.W."/>
            <person name="Robinson-Rechavi M."/>
            <person name="Braasch I."/>
            <person name="Lecointre G."/>
            <person name="Bobe J."/>
            <person name="Postlethwait J.H."/>
            <person name="Berthelot C."/>
            <person name="Roest Crollius H."/>
            <person name="Guiguen Y."/>
        </authorList>
    </citation>
    <scope>NUCLEOTIDE SEQUENCE</scope>
    <source>
        <strain evidence="2">NC1722</strain>
    </source>
</reference>
<feature type="region of interest" description="Disordered" evidence="1">
    <location>
        <begin position="119"/>
        <end position="159"/>
    </location>
</feature>
<accession>A0AAD7WIB9</accession>
<evidence type="ECO:0000256" key="1">
    <source>
        <dbReference type="SAM" id="MobiDB-lite"/>
    </source>
</evidence>
<dbReference type="Proteomes" id="UP001221898">
    <property type="component" value="Unassembled WGS sequence"/>
</dbReference>
<feature type="compositionally biased region" description="Basic and acidic residues" evidence="1">
    <location>
        <begin position="87"/>
        <end position="97"/>
    </location>
</feature>
<dbReference type="AlphaFoldDB" id="A0AAD7WIB9"/>
<comment type="caution">
    <text evidence="2">The sequence shown here is derived from an EMBL/GenBank/DDBJ whole genome shotgun (WGS) entry which is preliminary data.</text>
</comment>
<feature type="region of interest" description="Disordered" evidence="1">
    <location>
        <begin position="52"/>
        <end position="79"/>
    </location>
</feature>
<keyword evidence="3" id="KW-1185">Reference proteome</keyword>
<gene>
    <name evidence="2" type="ORF">AAFF_G00432350</name>
</gene>
<feature type="region of interest" description="Disordered" evidence="1">
    <location>
        <begin position="87"/>
        <end position="106"/>
    </location>
</feature>
<organism evidence="2 3">
    <name type="scientific">Aldrovandia affinis</name>
    <dbReference type="NCBI Taxonomy" id="143900"/>
    <lineage>
        <taxon>Eukaryota</taxon>
        <taxon>Metazoa</taxon>
        <taxon>Chordata</taxon>
        <taxon>Craniata</taxon>
        <taxon>Vertebrata</taxon>
        <taxon>Euteleostomi</taxon>
        <taxon>Actinopterygii</taxon>
        <taxon>Neopterygii</taxon>
        <taxon>Teleostei</taxon>
        <taxon>Notacanthiformes</taxon>
        <taxon>Halosauridae</taxon>
        <taxon>Aldrovandia</taxon>
    </lineage>
</organism>
<evidence type="ECO:0000313" key="3">
    <source>
        <dbReference type="Proteomes" id="UP001221898"/>
    </source>
</evidence>
<dbReference type="EMBL" id="JAINUG010000094">
    <property type="protein sequence ID" value="KAJ8397888.1"/>
    <property type="molecule type" value="Genomic_DNA"/>
</dbReference>
<protein>
    <submittedName>
        <fullName evidence="2">Uncharacterized protein</fullName>
    </submittedName>
</protein>
<name>A0AAD7WIB9_9TELE</name>